<evidence type="ECO:0000256" key="4">
    <source>
        <dbReference type="ARBA" id="ARBA00022614"/>
    </source>
</evidence>
<comment type="caution">
    <text evidence="9">The sequence shown here is derived from an EMBL/GenBank/DDBJ whole genome shotgun (WGS) entry which is preliminary data.</text>
</comment>
<keyword evidence="5" id="KW-0677">Repeat</keyword>
<sequence length="134" mass="14817">MDESSDESGGFHVDQRVHIAGDPRRIGVVRYVGVVKGHEGTWVGVDWDGDDDGKHDGSVAGVRYFDARTPRSGSLVRPRSLCGGVSVCEAVERRYRGNYTKEEEDLKELDLTGNLLSKWQDIGAVCEQISEFSM</sequence>
<reference evidence="9" key="1">
    <citation type="journal article" date="2023" name="Nat. Commun.">
        <title>Diploid and tetraploid genomes of Acorus and the evolution of monocots.</title>
        <authorList>
            <person name="Ma L."/>
            <person name="Liu K.W."/>
            <person name="Li Z."/>
            <person name="Hsiao Y.Y."/>
            <person name="Qi Y."/>
            <person name="Fu T."/>
            <person name="Tang G.D."/>
            <person name="Zhang D."/>
            <person name="Sun W.H."/>
            <person name="Liu D.K."/>
            <person name="Li Y."/>
            <person name="Chen G.Z."/>
            <person name="Liu X.D."/>
            <person name="Liao X.Y."/>
            <person name="Jiang Y.T."/>
            <person name="Yu X."/>
            <person name="Hao Y."/>
            <person name="Huang J."/>
            <person name="Zhao X.W."/>
            <person name="Ke S."/>
            <person name="Chen Y.Y."/>
            <person name="Wu W.L."/>
            <person name="Hsu J.L."/>
            <person name="Lin Y.F."/>
            <person name="Huang M.D."/>
            <person name="Li C.Y."/>
            <person name="Huang L."/>
            <person name="Wang Z.W."/>
            <person name="Zhao X."/>
            <person name="Zhong W.Y."/>
            <person name="Peng D.H."/>
            <person name="Ahmad S."/>
            <person name="Lan S."/>
            <person name="Zhang J.S."/>
            <person name="Tsai W.C."/>
            <person name="Van de Peer Y."/>
            <person name="Liu Z.J."/>
        </authorList>
    </citation>
    <scope>NUCLEOTIDE SEQUENCE</scope>
    <source>
        <strain evidence="9">CP</strain>
    </source>
</reference>
<dbReference type="PANTHER" id="PTHR18916">
    <property type="entry name" value="DYNACTIN 1-RELATED MICROTUBULE-BINDING"/>
    <property type="match status" value="1"/>
</dbReference>
<evidence type="ECO:0000256" key="3">
    <source>
        <dbReference type="ARBA" id="ARBA00022490"/>
    </source>
</evidence>
<dbReference type="SUPFAM" id="SSF74924">
    <property type="entry name" value="Cap-Gly domain"/>
    <property type="match status" value="1"/>
</dbReference>
<evidence type="ECO:0000256" key="2">
    <source>
        <dbReference type="ARBA" id="ARBA00006286"/>
    </source>
</evidence>
<evidence type="ECO:0000313" key="10">
    <source>
        <dbReference type="Proteomes" id="UP001180020"/>
    </source>
</evidence>
<feature type="domain" description="CAP-Gly" evidence="8">
    <location>
        <begin position="33"/>
        <end position="77"/>
    </location>
</feature>
<dbReference type="Pfam" id="PF01302">
    <property type="entry name" value="CAP_GLY"/>
    <property type="match status" value="1"/>
</dbReference>
<proteinExistence type="inferred from homology"/>
<reference evidence="9" key="2">
    <citation type="submission" date="2023-06" db="EMBL/GenBank/DDBJ databases">
        <authorList>
            <person name="Ma L."/>
            <person name="Liu K.-W."/>
            <person name="Li Z."/>
            <person name="Hsiao Y.-Y."/>
            <person name="Qi Y."/>
            <person name="Fu T."/>
            <person name="Tang G."/>
            <person name="Zhang D."/>
            <person name="Sun W.-H."/>
            <person name="Liu D.-K."/>
            <person name="Li Y."/>
            <person name="Chen G.-Z."/>
            <person name="Liu X.-D."/>
            <person name="Liao X.-Y."/>
            <person name="Jiang Y.-T."/>
            <person name="Yu X."/>
            <person name="Hao Y."/>
            <person name="Huang J."/>
            <person name="Zhao X.-W."/>
            <person name="Ke S."/>
            <person name="Chen Y.-Y."/>
            <person name="Wu W.-L."/>
            <person name="Hsu J.-L."/>
            <person name="Lin Y.-F."/>
            <person name="Huang M.-D."/>
            <person name="Li C.-Y."/>
            <person name="Huang L."/>
            <person name="Wang Z.-W."/>
            <person name="Zhao X."/>
            <person name="Zhong W.-Y."/>
            <person name="Peng D.-H."/>
            <person name="Ahmad S."/>
            <person name="Lan S."/>
            <person name="Zhang J.-S."/>
            <person name="Tsai W.-C."/>
            <person name="Van De Peer Y."/>
            <person name="Liu Z.-J."/>
        </authorList>
    </citation>
    <scope>NUCLEOTIDE SEQUENCE</scope>
    <source>
        <strain evidence="9">CP</strain>
        <tissue evidence="9">Leaves</tissue>
    </source>
</reference>
<dbReference type="PROSITE" id="PS50245">
    <property type="entry name" value="CAP_GLY_2"/>
    <property type="match status" value="1"/>
</dbReference>
<comment type="subunit">
    <text evidence="7">Supercomplex made of cofactors A to E. Cofactors A and D function by capturing and stabilizing tubulin in a quasi-native conformation. Cofactor E binds to the cofactor D-tubulin complex; interaction with cofactor C then causes the release of tubulin polypeptides that are committed to the native state.</text>
</comment>
<evidence type="ECO:0000313" key="9">
    <source>
        <dbReference type="EMBL" id="KAK1299609.1"/>
    </source>
</evidence>
<evidence type="ECO:0000256" key="5">
    <source>
        <dbReference type="ARBA" id="ARBA00022737"/>
    </source>
</evidence>
<dbReference type="FunFam" id="2.30.30.190:FF:000016">
    <property type="entry name" value="Tubulin-folding cofactor E"/>
    <property type="match status" value="1"/>
</dbReference>
<comment type="subcellular location">
    <subcellularLocation>
        <location evidence="1">Cytoplasm</location>
    </subcellularLocation>
</comment>
<evidence type="ECO:0000256" key="6">
    <source>
        <dbReference type="ARBA" id="ARBA00023186"/>
    </source>
</evidence>
<dbReference type="InterPro" id="IPR036859">
    <property type="entry name" value="CAP-Gly_dom_sf"/>
</dbReference>
<keyword evidence="6" id="KW-0143">Chaperone</keyword>
<keyword evidence="4" id="KW-0433">Leucine-rich repeat</keyword>
<dbReference type="AlphaFoldDB" id="A0AAV9DF87"/>
<dbReference type="PROSITE" id="PS00845">
    <property type="entry name" value="CAP_GLY_1"/>
    <property type="match status" value="1"/>
</dbReference>
<dbReference type="InterPro" id="IPR000938">
    <property type="entry name" value="CAP-Gly_domain"/>
</dbReference>
<organism evidence="9 10">
    <name type="scientific">Acorus calamus</name>
    <name type="common">Sweet flag</name>
    <dbReference type="NCBI Taxonomy" id="4465"/>
    <lineage>
        <taxon>Eukaryota</taxon>
        <taxon>Viridiplantae</taxon>
        <taxon>Streptophyta</taxon>
        <taxon>Embryophyta</taxon>
        <taxon>Tracheophyta</taxon>
        <taxon>Spermatophyta</taxon>
        <taxon>Magnoliopsida</taxon>
        <taxon>Liliopsida</taxon>
        <taxon>Acoraceae</taxon>
        <taxon>Acorus</taxon>
    </lineage>
</organism>
<protein>
    <recommendedName>
        <fullName evidence="8">CAP-Gly domain-containing protein</fullName>
    </recommendedName>
</protein>
<dbReference type="Gene3D" id="2.30.30.190">
    <property type="entry name" value="CAP Gly-rich-like domain"/>
    <property type="match status" value="1"/>
</dbReference>
<dbReference type="EMBL" id="JAUJYO010000013">
    <property type="protein sequence ID" value="KAK1299609.1"/>
    <property type="molecule type" value="Genomic_DNA"/>
</dbReference>
<comment type="similarity">
    <text evidence="2">Belongs to the TBCE family.</text>
</comment>
<name>A0AAV9DF87_ACOCL</name>
<accession>A0AAV9DF87</accession>
<dbReference type="GO" id="GO:0005737">
    <property type="term" value="C:cytoplasm"/>
    <property type="evidence" value="ECO:0007669"/>
    <property type="project" value="UniProtKB-SubCell"/>
</dbReference>
<evidence type="ECO:0000256" key="1">
    <source>
        <dbReference type="ARBA" id="ARBA00004496"/>
    </source>
</evidence>
<dbReference type="Proteomes" id="UP001180020">
    <property type="component" value="Unassembled WGS sequence"/>
</dbReference>
<evidence type="ECO:0000259" key="8">
    <source>
        <dbReference type="PROSITE" id="PS50245"/>
    </source>
</evidence>
<keyword evidence="10" id="KW-1185">Reference proteome</keyword>
<gene>
    <name evidence="9" type="ORF">QJS10_CPB13g01128</name>
</gene>
<keyword evidence="3" id="KW-0963">Cytoplasm</keyword>
<dbReference type="SMART" id="SM01052">
    <property type="entry name" value="CAP_GLY"/>
    <property type="match status" value="1"/>
</dbReference>
<evidence type="ECO:0000256" key="7">
    <source>
        <dbReference type="ARBA" id="ARBA00026055"/>
    </source>
</evidence>